<dbReference type="SUPFAM" id="SSF53448">
    <property type="entry name" value="Nucleotide-diphospho-sugar transferases"/>
    <property type="match status" value="1"/>
</dbReference>
<evidence type="ECO:0000313" key="3">
    <source>
        <dbReference type="EMBL" id="MDR6804556.1"/>
    </source>
</evidence>
<dbReference type="EMBL" id="JAVDTI010000001">
    <property type="protein sequence ID" value="MDR6804556.1"/>
    <property type="molecule type" value="Genomic_DNA"/>
</dbReference>
<reference evidence="3 4" key="1">
    <citation type="submission" date="2023-07" db="EMBL/GenBank/DDBJ databases">
        <title>Sorghum-associated microbial communities from plants grown in Nebraska, USA.</title>
        <authorList>
            <person name="Schachtman D."/>
        </authorList>
    </citation>
    <scope>NUCLEOTIDE SEQUENCE [LARGE SCALE GENOMIC DNA]</scope>
    <source>
        <strain evidence="3 4">BE57</strain>
    </source>
</reference>
<dbReference type="InterPro" id="IPR029044">
    <property type="entry name" value="Nucleotide-diphossugar_trans"/>
</dbReference>
<dbReference type="Pfam" id="PF02709">
    <property type="entry name" value="Glyco_transf_7C"/>
    <property type="match status" value="1"/>
</dbReference>
<name>A0ABU1QTQ8_9BACT</name>
<dbReference type="RefSeq" id="WP_309981835.1">
    <property type="nucleotide sequence ID" value="NZ_JAVDTI010000001.1"/>
</dbReference>
<dbReference type="Proteomes" id="UP001264980">
    <property type="component" value="Unassembled WGS sequence"/>
</dbReference>
<comment type="caution">
    <text evidence="3">The sequence shown here is derived from an EMBL/GenBank/DDBJ whole genome shotgun (WGS) entry which is preliminary data.</text>
</comment>
<gene>
    <name evidence="3" type="ORF">J2W84_001593</name>
</gene>
<sequence length="582" mass="67764">MIFLSAQPDDFYFSWQLEVQLTNFRNLGIPRNKIHVLIAFDPSRGLDKAFQDLMVGFRDYCLFFAYPDQRLQNSYLSSIRPHIIKQHFEHFPDLSDEVIFYHDSDIIFRELPHWERLCIDNTIYLSRTVDYLDVRYILSGADDQLLSAMSRVVGIPVETIYQYDQQVGGAQYLLKKVNTGFWEKVERDSEALFVLIEQYNDKRKSLGLNEAALQRATVDAWYADMWGVLWNLWLYGMNTATHPELDFCWAHNHTSEWHRTKILHYTGNIPKNDKLKFRKGNYCHHSPFFDSDIKMVSSETCGYQVVLEIEKIVGSSKGRRYDLRDVTFLIPLRIDSESRAENIDIICRYLTKYFDTNIMIMESDSVSKFDASFVNNEVKYFFDLNASPAFHRTKINNFLIGKAQTPFIVLYDTDVILPVDQIIDSVKILRDGDASLVLPYSGEFLSVDLLFKAIFAKILESDLLVMNKGKFKSSGERCCGGAVFLNKMDYLLAGMENEYFTSWGPEDIERVKRVKNLGMKVSRVPGSLYHLSHDRLENSSYGNGKRELFLEEYLKICDLDRTDLQEYIDGWPWVRKLPVANN</sequence>
<dbReference type="InterPro" id="IPR027791">
    <property type="entry name" value="Galactosyl_T_C"/>
</dbReference>
<accession>A0ABU1QTQ8</accession>
<evidence type="ECO:0000259" key="2">
    <source>
        <dbReference type="Pfam" id="PF02709"/>
    </source>
</evidence>
<dbReference type="Gene3D" id="3.90.550.10">
    <property type="entry name" value="Spore Coat Polysaccharide Biosynthesis Protein SpsA, Chain A"/>
    <property type="match status" value="1"/>
</dbReference>
<organism evidence="3 4">
    <name type="scientific">Dyadobacter fermentans</name>
    <dbReference type="NCBI Taxonomy" id="94254"/>
    <lineage>
        <taxon>Bacteria</taxon>
        <taxon>Pseudomonadati</taxon>
        <taxon>Bacteroidota</taxon>
        <taxon>Cytophagia</taxon>
        <taxon>Cytophagales</taxon>
        <taxon>Spirosomataceae</taxon>
        <taxon>Dyadobacter</taxon>
    </lineage>
</organism>
<proteinExistence type="predicted"/>
<evidence type="ECO:0000313" key="4">
    <source>
        <dbReference type="Proteomes" id="UP001264980"/>
    </source>
</evidence>
<keyword evidence="4" id="KW-1185">Reference proteome</keyword>
<keyword evidence="1" id="KW-0808">Transferase</keyword>
<feature type="domain" description="Galactosyltransferase C-terminal" evidence="2">
    <location>
        <begin position="465"/>
        <end position="533"/>
    </location>
</feature>
<protein>
    <recommendedName>
        <fullName evidence="2">Galactosyltransferase C-terminal domain-containing protein</fullName>
    </recommendedName>
</protein>
<evidence type="ECO:0000256" key="1">
    <source>
        <dbReference type="ARBA" id="ARBA00022679"/>
    </source>
</evidence>